<dbReference type="PANTHER" id="PTHR47169:SF2">
    <property type="entry name" value="OS01G0541250 PROTEIN"/>
    <property type="match status" value="1"/>
</dbReference>
<gene>
    <name evidence="1" type="ORF">PF004_g4543</name>
</gene>
<evidence type="ECO:0000313" key="2">
    <source>
        <dbReference type="Proteomes" id="UP000476176"/>
    </source>
</evidence>
<organism evidence="1 2">
    <name type="scientific">Phytophthora fragariae</name>
    <dbReference type="NCBI Taxonomy" id="53985"/>
    <lineage>
        <taxon>Eukaryota</taxon>
        <taxon>Sar</taxon>
        <taxon>Stramenopiles</taxon>
        <taxon>Oomycota</taxon>
        <taxon>Peronosporomycetes</taxon>
        <taxon>Peronosporales</taxon>
        <taxon>Peronosporaceae</taxon>
        <taxon>Phytophthora</taxon>
    </lineage>
</organism>
<accession>A0A6G0PI76</accession>
<dbReference type="GO" id="GO:0003676">
    <property type="term" value="F:nucleic acid binding"/>
    <property type="evidence" value="ECO:0007669"/>
    <property type="project" value="InterPro"/>
</dbReference>
<dbReference type="AlphaFoldDB" id="A0A6G0PI76"/>
<dbReference type="EMBL" id="QXGC01000159">
    <property type="protein sequence ID" value="KAE9246947.1"/>
    <property type="molecule type" value="Genomic_DNA"/>
</dbReference>
<dbReference type="Proteomes" id="UP000476176">
    <property type="component" value="Unassembled WGS sequence"/>
</dbReference>
<comment type="caution">
    <text evidence="1">The sequence shown here is derived from an EMBL/GenBank/DDBJ whole genome shotgun (WGS) entry which is preliminary data.</text>
</comment>
<dbReference type="InterPro" id="IPR036397">
    <property type="entry name" value="RNaseH_sf"/>
</dbReference>
<proteinExistence type="predicted"/>
<dbReference type="Gene3D" id="3.30.420.10">
    <property type="entry name" value="Ribonuclease H-like superfamily/Ribonuclease H"/>
    <property type="match status" value="1"/>
</dbReference>
<sequence length="86" mass="9167">MQQTNAPADISPGDAQFTAEAAQQGLNIVLCCQPPNSPDLNCLDLGLFTAIQARQRLRAPHSLDELIDTVTGAYLGCLAQPSMRLS</sequence>
<dbReference type="PANTHER" id="PTHR47169">
    <property type="entry name" value="OS01G0541250 PROTEIN"/>
    <property type="match status" value="1"/>
</dbReference>
<evidence type="ECO:0000313" key="1">
    <source>
        <dbReference type="EMBL" id="KAE9246947.1"/>
    </source>
</evidence>
<name>A0A6G0PI76_9STRA</name>
<evidence type="ECO:0008006" key="3">
    <source>
        <dbReference type="Google" id="ProtNLM"/>
    </source>
</evidence>
<protein>
    <recommendedName>
        <fullName evidence="3">Tc1-like transposase DDE domain-containing protein</fullName>
    </recommendedName>
</protein>
<reference evidence="1 2" key="1">
    <citation type="submission" date="2018-09" db="EMBL/GenBank/DDBJ databases">
        <title>Genomic investigation of the strawberry pathogen Phytophthora fragariae indicates pathogenicity is determined by transcriptional variation in three key races.</title>
        <authorList>
            <person name="Adams T.M."/>
            <person name="Armitage A.D."/>
            <person name="Sobczyk M.K."/>
            <person name="Bates H.J."/>
            <person name="Dunwell J.M."/>
            <person name="Nellist C.F."/>
            <person name="Harrison R.J."/>
        </authorList>
    </citation>
    <scope>NUCLEOTIDE SEQUENCE [LARGE SCALE GENOMIC DNA]</scope>
    <source>
        <strain evidence="1 2">BC-23</strain>
    </source>
</reference>